<feature type="binding site" evidence="8">
    <location>
        <begin position="155"/>
        <end position="158"/>
    </location>
    <ligand>
        <name>ATP</name>
        <dbReference type="ChEBI" id="CHEBI:30616"/>
    </ligand>
</feature>
<dbReference type="InterPro" id="IPR014729">
    <property type="entry name" value="Rossmann-like_a/b/a_fold"/>
</dbReference>
<evidence type="ECO:0000256" key="8">
    <source>
        <dbReference type="HAMAP-Rule" id="MF_00158"/>
    </source>
</evidence>
<protein>
    <recommendedName>
        <fullName evidence="8">Pantothenate synthetase</fullName>
        <shortName evidence="8">PS</shortName>
        <ecNumber evidence="8">6.3.2.1</ecNumber>
    </recommendedName>
    <alternativeName>
        <fullName evidence="8">Pantoate--beta-alanine ligase</fullName>
    </alternativeName>
    <alternativeName>
        <fullName evidence="8">Pantoate-activating enzyme</fullName>
    </alternativeName>
</protein>
<evidence type="ECO:0000256" key="7">
    <source>
        <dbReference type="ARBA" id="ARBA00048258"/>
    </source>
</evidence>
<keyword evidence="4 8" id="KW-0566">Pantothenate biosynthesis</keyword>
<dbReference type="InterPro" id="IPR042176">
    <property type="entry name" value="Pantoate_ligase_C"/>
</dbReference>
<dbReference type="HAMAP" id="MF_00158">
    <property type="entry name" value="PanC"/>
    <property type="match status" value="1"/>
</dbReference>
<feature type="binding site" evidence="8">
    <location>
        <position position="71"/>
    </location>
    <ligand>
        <name>beta-alanine</name>
        <dbReference type="ChEBI" id="CHEBI:57966"/>
    </ligand>
</feature>
<evidence type="ECO:0000256" key="5">
    <source>
        <dbReference type="ARBA" id="ARBA00022741"/>
    </source>
</evidence>
<dbReference type="GO" id="GO:0005829">
    <property type="term" value="C:cytosol"/>
    <property type="evidence" value="ECO:0007669"/>
    <property type="project" value="TreeGrafter"/>
</dbReference>
<keyword evidence="8" id="KW-0963">Cytoplasm</keyword>
<evidence type="ECO:0000256" key="2">
    <source>
        <dbReference type="ARBA" id="ARBA00009256"/>
    </source>
</evidence>
<comment type="subcellular location">
    <subcellularLocation>
        <location evidence="8">Cytoplasm</location>
    </subcellularLocation>
</comment>
<dbReference type="Gene3D" id="3.40.50.620">
    <property type="entry name" value="HUPs"/>
    <property type="match status" value="1"/>
</dbReference>
<feature type="binding site" evidence="8">
    <location>
        <position position="71"/>
    </location>
    <ligand>
        <name>(R)-pantoate</name>
        <dbReference type="ChEBI" id="CHEBI:15980"/>
    </ligand>
</feature>
<comment type="catalytic activity">
    <reaction evidence="7 8">
        <text>(R)-pantoate + beta-alanine + ATP = (R)-pantothenate + AMP + diphosphate + H(+)</text>
        <dbReference type="Rhea" id="RHEA:10912"/>
        <dbReference type="ChEBI" id="CHEBI:15378"/>
        <dbReference type="ChEBI" id="CHEBI:15980"/>
        <dbReference type="ChEBI" id="CHEBI:29032"/>
        <dbReference type="ChEBI" id="CHEBI:30616"/>
        <dbReference type="ChEBI" id="CHEBI:33019"/>
        <dbReference type="ChEBI" id="CHEBI:57966"/>
        <dbReference type="ChEBI" id="CHEBI:456215"/>
        <dbReference type="EC" id="6.3.2.1"/>
    </reaction>
</comment>
<keyword evidence="6 8" id="KW-0067">ATP-binding</keyword>
<dbReference type="GO" id="GO:0015940">
    <property type="term" value="P:pantothenate biosynthetic process"/>
    <property type="evidence" value="ECO:0007669"/>
    <property type="project" value="UniProtKB-UniRule"/>
</dbReference>
<feature type="binding site" evidence="8">
    <location>
        <position position="161"/>
    </location>
    <ligand>
        <name>(R)-pantoate</name>
        <dbReference type="ChEBI" id="CHEBI:15980"/>
    </ligand>
</feature>
<reference evidence="9 10" key="1">
    <citation type="submission" date="2019-01" db="EMBL/GenBank/DDBJ databases">
        <title>Insights into ecological role of a new deltaproteobacterial order Candidatus Sinidesulfobacterales (Sva0485) by metagenomics and metatranscriptomics.</title>
        <authorList>
            <person name="Tan S."/>
            <person name="Liu J."/>
            <person name="Fang Y."/>
            <person name="Hedlund B.P."/>
            <person name="Lian Z.H."/>
            <person name="Huang L.Y."/>
            <person name="Li J.T."/>
            <person name="Huang L.N."/>
            <person name="Li W.J."/>
            <person name="Jiang H.C."/>
            <person name="Dong H.L."/>
            <person name="Shu W.S."/>
        </authorList>
    </citation>
    <scope>NUCLEOTIDE SEQUENCE [LARGE SCALE GENOMIC DNA]</scope>
    <source>
        <strain evidence="9">AP3</strain>
    </source>
</reference>
<dbReference type="EMBL" id="SGBD01000003">
    <property type="protein sequence ID" value="RZD14356.1"/>
    <property type="molecule type" value="Genomic_DNA"/>
</dbReference>
<evidence type="ECO:0000256" key="6">
    <source>
        <dbReference type="ARBA" id="ARBA00022840"/>
    </source>
</evidence>
<dbReference type="CDD" id="cd00560">
    <property type="entry name" value="PanC"/>
    <property type="match status" value="1"/>
</dbReference>
<proteinExistence type="inferred from homology"/>
<dbReference type="NCBIfam" id="TIGR00125">
    <property type="entry name" value="cyt_tran_rel"/>
    <property type="match status" value="1"/>
</dbReference>
<feature type="binding site" evidence="8">
    <location>
        <begin position="192"/>
        <end position="195"/>
    </location>
    <ligand>
        <name>ATP</name>
        <dbReference type="ChEBI" id="CHEBI:30616"/>
    </ligand>
</feature>
<evidence type="ECO:0000313" key="9">
    <source>
        <dbReference type="EMBL" id="RZD14356.1"/>
    </source>
</evidence>
<organism evidence="9 10">
    <name type="scientific">Candidatus Acidulodesulfobacterium ferriphilum</name>
    <dbReference type="NCBI Taxonomy" id="2597223"/>
    <lineage>
        <taxon>Bacteria</taxon>
        <taxon>Deltaproteobacteria</taxon>
        <taxon>Candidatus Acidulodesulfobacterales</taxon>
        <taxon>Candidatus Acidulodesulfobacterium</taxon>
    </lineage>
</organism>
<dbReference type="EC" id="6.3.2.1" evidence="8"/>
<dbReference type="Gene3D" id="3.30.1300.10">
    <property type="entry name" value="Pantoate-beta-alanine ligase, C-terminal domain"/>
    <property type="match status" value="1"/>
</dbReference>
<comment type="subunit">
    <text evidence="8">Homodimer.</text>
</comment>
<keyword evidence="3 8" id="KW-0436">Ligase</keyword>
<sequence>MIKLYYKIKLAMNIITSIAEMKKISKDLKESSRQISFIPTMGKLHDGHLKLIEEGKKYGEVIVSIFVNPAQFGHDEDFENYPRDFENDVKILKDLNIGYLFHPQADIIKNTATFLINPEYANRLEGVFRPTHFQGVLTIVMKLFCIINPDFAFFGLKDYQQYILIKKMVEDYFLDVRVIPVPTVREKCGLAMSSRNAYLDEKDKKIACNFYGSLKKTTDLFKAGEISGEKLTVSAIKELIKSGFKIDYIKIMDQGLNTEKRTVDSGDILLAAAKFKGVRLIDNIFFE</sequence>
<dbReference type="AlphaFoldDB" id="A0A519BAW0"/>
<dbReference type="Proteomes" id="UP000320813">
    <property type="component" value="Unassembled WGS sequence"/>
</dbReference>
<name>A0A519BAW0_9DELT</name>
<dbReference type="PANTHER" id="PTHR21299:SF1">
    <property type="entry name" value="PANTOATE--BETA-ALANINE LIGASE"/>
    <property type="match status" value="1"/>
</dbReference>
<dbReference type="GO" id="GO:0004592">
    <property type="term" value="F:pantoate-beta-alanine ligase activity"/>
    <property type="evidence" value="ECO:0007669"/>
    <property type="project" value="UniProtKB-UniRule"/>
</dbReference>
<comment type="caution">
    <text evidence="9">The sequence shown here is derived from an EMBL/GenBank/DDBJ whole genome shotgun (WGS) entry which is preliminary data.</text>
</comment>
<evidence type="ECO:0000256" key="4">
    <source>
        <dbReference type="ARBA" id="ARBA00022655"/>
    </source>
</evidence>
<dbReference type="GO" id="GO:0005524">
    <property type="term" value="F:ATP binding"/>
    <property type="evidence" value="ECO:0007669"/>
    <property type="project" value="UniProtKB-KW"/>
</dbReference>
<dbReference type="InterPro" id="IPR004821">
    <property type="entry name" value="Cyt_trans-like"/>
</dbReference>
<comment type="pathway">
    <text evidence="1 8">Cofactor biosynthesis; (R)-pantothenate biosynthesis; (R)-pantothenate from (R)-pantoate and beta-alanine: step 1/1.</text>
</comment>
<feature type="binding site" evidence="8">
    <location>
        <begin position="41"/>
        <end position="48"/>
    </location>
    <ligand>
        <name>ATP</name>
        <dbReference type="ChEBI" id="CHEBI:30616"/>
    </ligand>
</feature>
<evidence type="ECO:0000313" key="10">
    <source>
        <dbReference type="Proteomes" id="UP000320813"/>
    </source>
</evidence>
<gene>
    <name evidence="8" type="primary">panC</name>
    <name evidence="9" type="ORF">EVJ47_06735</name>
</gene>
<dbReference type="SUPFAM" id="SSF52374">
    <property type="entry name" value="Nucleotidylyl transferase"/>
    <property type="match status" value="1"/>
</dbReference>
<dbReference type="UniPathway" id="UPA00028">
    <property type="reaction ID" value="UER00005"/>
</dbReference>
<dbReference type="NCBIfam" id="TIGR00018">
    <property type="entry name" value="panC"/>
    <property type="match status" value="1"/>
</dbReference>
<dbReference type="PANTHER" id="PTHR21299">
    <property type="entry name" value="CYTIDYLATE KINASE/PANTOATE-BETA-ALANINE LIGASE"/>
    <property type="match status" value="1"/>
</dbReference>
<dbReference type="Pfam" id="PF02569">
    <property type="entry name" value="Pantoate_ligase"/>
    <property type="match status" value="1"/>
</dbReference>
<comment type="function">
    <text evidence="8">Catalyzes the condensation of pantoate with beta-alanine in an ATP-dependent reaction via a pantoyl-adenylate intermediate.</text>
</comment>
<evidence type="ECO:0000256" key="1">
    <source>
        <dbReference type="ARBA" id="ARBA00004990"/>
    </source>
</evidence>
<keyword evidence="5 8" id="KW-0547">Nucleotide-binding</keyword>
<comment type="miscellaneous">
    <text evidence="8">The reaction proceeds by a bi uni uni bi ping pong mechanism.</text>
</comment>
<accession>A0A519BAW0</accession>
<evidence type="ECO:0000256" key="3">
    <source>
        <dbReference type="ARBA" id="ARBA00022598"/>
    </source>
</evidence>
<dbReference type="InterPro" id="IPR003721">
    <property type="entry name" value="Pantoate_ligase"/>
</dbReference>
<feature type="active site" description="Proton donor" evidence="8">
    <location>
        <position position="48"/>
    </location>
</feature>
<comment type="similarity">
    <text evidence="2 8">Belongs to the pantothenate synthetase family.</text>
</comment>
<feature type="binding site" evidence="8">
    <location>
        <position position="184"/>
    </location>
    <ligand>
        <name>ATP</name>
        <dbReference type="ChEBI" id="CHEBI:30616"/>
    </ligand>
</feature>